<evidence type="ECO:0000256" key="1">
    <source>
        <dbReference type="ARBA" id="ARBA00010554"/>
    </source>
</evidence>
<evidence type="ECO:0000313" key="2">
    <source>
        <dbReference type="EMBL" id="HHR33964.1"/>
    </source>
</evidence>
<dbReference type="EMBL" id="DRXW01000208">
    <property type="protein sequence ID" value="HHR33964.1"/>
    <property type="molecule type" value="Genomic_DNA"/>
</dbReference>
<dbReference type="Pfam" id="PF02641">
    <property type="entry name" value="DUF190"/>
    <property type="match status" value="1"/>
</dbReference>
<dbReference type="SUPFAM" id="SSF54913">
    <property type="entry name" value="GlnB-like"/>
    <property type="match status" value="1"/>
</dbReference>
<dbReference type="InterPro" id="IPR015867">
    <property type="entry name" value="N-reg_PII/ATP_PRibTrfase_C"/>
</dbReference>
<name>A0A7C5Y370_9BACT</name>
<dbReference type="Gene3D" id="3.30.70.120">
    <property type="match status" value="1"/>
</dbReference>
<comment type="similarity">
    <text evidence="1">Belongs to the UPF0166 family.</text>
</comment>
<dbReference type="InterPro" id="IPR003793">
    <property type="entry name" value="UPF0166"/>
</dbReference>
<organism evidence="2">
    <name type="scientific">Fervidobacterium nodosum</name>
    <dbReference type="NCBI Taxonomy" id="2424"/>
    <lineage>
        <taxon>Bacteria</taxon>
        <taxon>Thermotogati</taxon>
        <taxon>Thermotogota</taxon>
        <taxon>Thermotogae</taxon>
        <taxon>Thermotogales</taxon>
        <taxon>Fervidobacteriaceae</taxon>
        <taxon>Fervidobacterium</taxon>
    </lineage>
</organism>
<comment type="caution">
    <text evidence="2">The sequence shown here is derived from an EMBL/GenBank/DDBJ whole genome shotgun (WGS) entry which is preliminary data.</text>
</comment>
<accession>A0A7C5Y370</accession>
<protein>
    <submittedName>
        <fullName evidence="2">DUF190 domain-containing protein</fullName>
    </submittedName>
</protein>
<sequence>MEDFYGTFIKIFVKENERCKEFHNKPLNRVIADIALEIGISDFVEYKAMEGYIFDKKLHTAMKEVVEPALPIIIELFASDELAQKFIERVKPYMNNAAMFVFNDVHGIFFRK</sequence>
<reference evidence="2" key="1">
    <citation type="journal article" date="2020" name="mSystems">
        <title>Genome- and Community-Level Interaction Insights into Carbon Utilization and Element Cycling Functions of Hydrothermarchaeota in Hydrothermal Sediment.</title>
        <authorList>
            <person name="Zhou Z."/>
            <person name="Liu Y."/>
            <person name="Xu W."/>
            <person name="Pan J."/>
            <person name="Luo Z.H."/>
            <person name="Li M."/>
        </authorList>
    </citation>
    <scope>NUCLEOTIDE SEQUENCE [LARGE SCALE GENOMIC DNA]</scope>
    <source>
        <strain evidence="2">SpSt-1088</strain>
    </source>
</reference>
<proteinExistence type="inferred from homology"/>
<dbReference type="AlphaFoldDB" id="A0A7C5Y370"/>
<dbReference type="InterPro" id="IPR011322">
    <property type="entry name" value="N-reg_PII-like_a/b"/>
</dbReference>
<gene>
    <name evidence="2" type="ORF">ENM46_03350</name>
</gene>